<feature type="coiled-coil region" evidence="3">
    <location>
        <begin position="87"/>
        <end position="114"/>
    </location>
</feature>
<protein>
    <recommendedName>
        <fullName evidence="4">C-type lectin domain-containing protein</fullName>
    </recommendedName>
</protein>
<dbReference type="PANTHER" id="PTHR22803">
    <property type="entry name" value="MANNOSE, PHOSPHOLIPASE, LECTIN RECEPTOR RELATED"/>
    <property type="match status" value="1"/>
</dbReference>
<dbReference type="InterPro" id="IPR016186">
    <property type="entry name" value="C-type_lectin-like/link_sf"/>
</dbReference>
<evidence type="ECO:0000256" key="1">
    <source>
        <dbReference type="ARBA" id="ARBA00022734"/>
    </source>
</evidence>
<dbReference type="Pfam" id="PF00059">
    <property type="entry name" value="Lectin_C"/>
    <property type="match status" value="2"/>
</dbReference>
<evidence type="ECO:0000313" key="6">
    <source>
        <dbReference type="Proteomes" id="UP001153269"/>
    </source>
</evidence>
<organism evidence="5 6">
    <name type="scientific">Pleuronectes platessa</name>
    <name type="common">European plaice</name>
    <dbReference type="NCBI Taxonomy" id="8262"/>
    <lineage>
        <taxon>Eukaryota</taxon>
        <taxon>Metazoa</taxon>
        <taxon>Chordata</taxon>
        <taxon>Craniata</taxon>
        <taxon>Vertebrata</taxon>
        <taxon>Euteleostomi</taxon>
        <taxon>Actinopterygii</taxon>
        <taxon>Neopterygii</taxon>
        <taxon>Teleostei</taxon>
        <taxon>Neoteleostei</taxon>
        <taxon>Acanthomorphata</taxon>
        <taxon>Carangaria</taxon>
        <taxon>Pleuronectiformes</taxon>
        <taxon>Pleuronectoidei</taxon>
        <taxon>Pleuronectidae</taxon>
        <taxon>Pleuronectes</taxon>
    </lineage>
</organism>
<keyword evidence="1" id="KW-0430">Lectin</keyword>
<accession>A0A9N7VYK2</accession>
<dbReference type="InterPro" id="IPR033989">
    <property type="entry name" value="CD209-like_CTLD"/>
</dbReference>
<dbReference type="CDD" id="cd03590">
    <property type="entry name" value="CLECT_DC-SIGN_like"/>
    <property type="match status" value="2"/>
</dbReference>
<gene>
    <name evidence="5" type="ORF">PLEPLA_LOCUS46013</name>
</gene>
<proteinExistence type="predicted"/>
<keyword evidence="3" id="KW-0175">Coiled coil</keyword>
<evidence type="ECO:0000313" key="5">
    <source>
        <dbReference type="EMBL" id="CAB1458184.1"/>
    </source>
</evidence>
<dbReference type="EMBL" id="CADEAL010004376">
    <property type="protein sequence ID" value="CAB1458184.1"/>
    <property type="molecule type" value="Genomic_DNA"/>
</dbReference>
<dbReference type="PROSITE" id="PS50041">
    <property type="entry name" value="C_TYPE_LECTIN_2"/>
    <property type="match status" value="2"/>
</dbReference>
<dbReference type="InterPro" id="IPR018378">
    <property type="entry name" value="C-type_lectin_CS"/>
</dbReference>
<dbReference type="AlphaFoldDB" id="A0A9N7VYK2"/>
<dbReference type="SUPFAM" id="SSF56436">
    <property type="entry name" value="C-type lectin-like"/>
    <property type="match status" value="2"/>
</dbReference>
<dbReference type="SMART" id="SM00034">
    <property type="entry name" value="CLECT"/>
    <property type="match status" value="2"/>
</dbReference>
<dbReference type="Proteomes" id="UP001153269">
    <property type="component" value="Unassembled WGS sequence"/>
</dbReference>
<dbReference type="PROSITE" id="PS00615">
    <property type="entry name" value="C_TYPE_LECTIN_1"/>
    <property type="match status" value="1"/>
</dbReference>
<reference evidence="5" key="1">
    <citation type="submission" date="2020-03" db="EMBL/GenBank/DDBJ databases">
        <authorList>
            <person name="Weist P."/>
        </authorList>
    </citation>
    <scope>NUCLEOTIDE SEQUENCE</scope>
</reference>
<evidence type="ECO:0000259" key="4">
    <source>
        <dbReference type="PROSITE" id="PS50041"/>
    </source>
</evidence>
<dbReference type="InterPro" id="IPR016187">
    <property type="entry name" value="CTDL_fold"/>
</dbReference>
<keyword evidence="6" id="KW-1185">Reference proteome</keyword>
<comment type="caution">
    <text evidence="5">The sequence shown here is derived from an EMBL/GenBank/DDBJ whole genome shotgun (WGS) entry which is preliminary data.</text>
</comment>
<dbReference type="InterPro" id="IPR050111">
    <property type="entry name" value="C-type_lectin/snaclec_domain"/>
</dbReference>
<keyword evidence="2" id="KW-1015">Disulfide bond</keyword>
<name>A0A9N7VYK2_PLEPL</name>
<dbReference type="GO" id="GO:0030246">
    <property type="term" value="F:carbohydrate binding"/>
    <property type="evidence" value="ECO:0007669"/>
    <property type="project" value="UniProtKB-KW"/>
</dbReference>
<evidence type="ECO:0000256" key="3">
    <source>
        <dbReference type="SAM" id="Coils"/>
    </source>
</evidence>
<evidence type="ECO:0000256" key="2">
    <source>
        <dbReference type="ARBA" id="ARBA00023157"/>
    </source>
</evidence>
<dbReference type="InterPro" id="IPR001304">
    <property type="entry name" value="C-type_lectin-like"/>
</dbReference>
<feature type="domain" description="C-type lectin" evidence="4">
    <location>
        <begin position="256"/>
        <end position="366"/>
    </location>
</feature>
<sequence>MLTLAASYQEQKHRSSPELRPRIVSYCSAHSILTSVRKTQSEVTMDKNLPDASTTNRKLVVLSLGLLCILQAALNISLRLALYSSDAPDYDAVIKNLTEERDQLKRKLNTSDSSGAPDYDAVIRNLKEEGDQLKRMLKTFGWVYFRSSFYFISSDTKSWGDSRDDCLQKGADLVIINSKEENEFTRQFRRSFWIGLTDTETEGTWKWVDGTLLSTTTSYWYPGEPNPKYYPDENCGEARYNYDENNWNDNNCKRLYFWICEKKKSWGDSRDDCLQKGADLVIINSKEENEFTRQFRRLFWIGLTDTETEGTWKWVDGTLLSTSYWHPGEPNSYFSTDEDCGETKFNDLEYNWNDEQCSELNFWICEKSVA</sequence>
<feature type="domain" description="C-type lectin" evidence="4">
    <location>
        <begin position="145"/>
        <end position="261"/>
    </location>
</feature>
<dbReference type="Gene3D" id="3.10.100.10">
    <property type="entry name" value="Mannose-Binding Protein A, subunit A"/>
    <property type="match status" value="2"/>
</dbReference>